<evidence type="ECO:0000256" key="4">
    <source>
        <dbReference type="PROSITE-ProRule" id="PRU00125"/>
    </source>
</evidence>
<keyword evidence="3 4" id="KW-0440">LIM domain</keyword>
<evidence type="ECO:0000313" key="9">
    <source>
        <dbReference type="Proteomes" id="UP000663844"/>
    </source>
</evidence>
<feature type="compositionally biased region" description="Low complexity" evidence="6">
    <location>
        <begin position="454"/>
        <end position="473"/>
    </location>
</feature>
<evidence type="ECO:0000313" key="8">
    <source>
        <dbReference type="EMBL" id="CAF3569114.1"/>
    </source>
</evidence>
<feature type="domain" description="LIM zinc-binding" evidence="7">
    <location>
        <begin position="204"/>
        <end position="271"/>
    </location>
</feature>
<dbReference type="Pfam" id="PF00412">
    <property type="entry name" value="LIM"/>
    <property type="match status" value="1"/>
</dbReference>
<dbReference type="Pfam" id="PF12130">
    <property type="entry name" value="bMERB_dom"/>
    <property type="match status" value="1"/>
</dbReference>
<feature type="compositionally biased region" description="Polar residues" evidence="6">
    <location>
        <begin position="67"/>
        <end position="93"/>
    </location>
</feature>
<keyword evidence="1 4" id="KW-0479">Metal-binding</keyword>
<dbReference type="GO" id="GO:0046872">
    <property type="term" value="F:metal ion binding"/>
    <property type="evidence" value="ECO:0007669"/>
    <property type="project" value="UniProtKB-KW"/>
</dbReference>
<feature type="region of interest" description="Disordered" evidence="6">
    <location>
        <begin position="387"/>
        <end position="493"/>
    </location>
</feature>
<comment type="caution">
    <text evidence="8">The sequence shown here is derived from an EMBL/GenBank/DDBJ whole genome shotgun (WGS) entry which is preliminary data.</text>
</comment>
<evidence type="ECO:0000259" key="7">
    <source>
        <dbReference type="PROSITE" id="PS50023"/>
    </source>
</evidence>
<evidence type="ECO:0000256" key="3">
    <source>
        <dbReference type="ARBA" id="ARBA00023038"/>
    </source>
</evidence>
<evidence type="ECO:0000256" key="5">
    <source>
        <dbReference type="SAM" id="Coils"/>
    </source>
</evidence>
<feature type="region of interest" description="Disordered" evidence="6">
    <location>
        <begin position="159"/>
        <end position="188"/>
    </location>
</feature>
<accession>A0A818LQH4</accession>
<evidence type="ECO:0000256" key="6">
    <source>
        <dbReference type="SAM" id="MobiDB-lite"/>
    </source>
</evidence>
<dbReference type="EMBL" id="CAJOAZ010000188">
    <property type="protein sequence ID" value="CAF3569114.1"/>
    <property type="molecule type" value="Genomic_DNA"/>
</dbReference>
<keyword evidence="5" id="KW-0175">Coiled coil</keyword>
<protein>
    <recommendedName>
        <fullName evidence="7">LIM zinc-binding domain-containing protein</fullName>
    </recommendedName>
</protein>
<feature type="compositionally biased region" description="Basic and acidic residues" evidence="6">
    <location>
        <begin position="117"/>
        <end position="133"/>
    </location>
</feature>
<evidence type="ECO:0000256" key="2">
    <source>
        <dbReference type="ARBA" id="ARBA00022833"/>
    </source>
</evidence>
<feature type="region of interest" description="Disordered" evidence="6">
    <location>
        <begin position="67"/>
        <end position="141"/>
    </location>
</feature>
<gene>
    <name evidence="8" type="ORF">OXD698_LOCUS4811</name>
</gene>
<dbReference type="SMART" id="SM01203">
    <property type="entry name" value="DUF3585"/>
    <property type="match status" value="1"/>
</dbReference>
<dbReference type="InterPro" id="IPR001781">
    <property type="entry name" value="Znf_LIM"/>
</dbReference>
<proteinExistence type="predicted"/>
<name>A0A818LQH4_9BILA</name>
<evidence type="ECO:0000256" key="1">
    <source>
        <dbReference type="ARBA" id="ARBA00022723"/>
    </source>
</evidence>
<dbReference type="Gene3D" id="2.10.110.10">
    <property type="entry name" value="Cysteine Rich Protein"/>
    <property type="match status" value="1"/>
</dbReference>
<feature type="compositionally biased region" description="Acidic residues" evidence="6">
    <location>
        <begin position="95"/>
        <end position="116"/>
    </location>
</feature>
<feature type="compositionally biased region" description="Low complexity" evidence="6">
    <location>
        <begin position="166"/>
        <end position="183"/>
    </location>
</feature>
<organism evidence="8 9">
    <name type="scientific">Adineta steineri</name>
    <dbReference type="NCBI Taxonomy" id="433720"/>
    <lineage>
        <taxon>Eukaryota</taxon>
        <taxon>Metazoa</taxon>
        <taxon>Spiralia</taxon>
        <taxon>Gnathifera</taxon>
        <taxon>Rotifera</taxon>
        <taxon>Eurotatoria</taxon>
        <taxon>Bdelloidea</taxon>
        <taxon>Adinetida</taxon>
        <taxon>Adinetidae</taxon>
        <taxon>Adineta</taxon>
    </lineage>
</organism>
<dbReference type="PROSITE" id="PS50023">
    <property type="entry name" value="LIM_DOMAIN_2"/>
    <property type="match status" value="1"/>
</dbReference>
<feature type="compositionally biased region" description="Basic and acidic residues" evidence="6">
    <location>
        <begin position="475"/>
        <end position="493"/>
    </location>
</feature>
<sequence length="664" mass="76510">MFNVSSGIRKISLGQCEHGSSIDKIDNIKEQQISPAHHLDTTPAIERASFTLEKEILDDEKDEIVYSSTSNITNDDGEQTSAKTNDNLTNSSVEETTDDDDDDDDEEDNDGSDNEEERNNGDDDSAIKLDTSKSDSVTEISKATNEKKSFAERKQFLSIDSGHIQSESPSPVDLSPPSSSTSSLNHQMLTSAKSEPMTYSYFRAPCRICGGSTYDETLTIQIGKQYFHKTCLHCYSCEKQLKENEYNYYDLLSDGIYNFYCTLHFCKSRLKQVTTTLATATEQESRSTNIYPNLTQSRSNTNIQWNNNLRLYPSLRDALSHKPHPLNVVNIPNDEKKRLSIGFEQLNQSISNNLNKKISPTLIRSKTFDDTLTIRLTDNDENFNIDTKQSANELSKQRFKRRGRNRPSSPLPSPPSNDCQMILSTNSKQDGTKNCETNSISIINRKKKKILKPQSNSSLSTASSSSTTASTQSLDDDKLRFTDERRQRREERQKELIRFRRSQEIQRELDELEQKRLEIDKRHIIARQNLNSSINNEMKKSYWERECLCMVREKTTLQRTEEELLMAKRGLTLENERARAENEYRQLINLPDEHKTMKDKEHEEQLIRTISKLVEAKNRLTTDLDQMRIRELQEDECLRHAYRLHGIDHQITNFHALDILKDII</sequence>
<dbReference type="PROSITE" id="PS00478">
    <property type="entry name" value="LIM_DOMAIN_1"/>
    <property type="match status" value="1"/>
</dbReference>
<keyword evidence="2 4" id="KW-0862">Zinc</keyword>
<reference evidence="8" key="1">
    <citation type="submission" date="2021-02" db="EMBL/GenBank/DDBJ databases">
        <authorList>
            <person name="Nowell W R."/>
        </authorList>
    </citation>
    <scope>NUCLEOTIDE SEQUENCE</scope>
</reference>
<dbReference type="AlphaFoldDB" id="A0A818LQH4"/>
<dbReference type="InterPro" id="IPR022735">
    <property type="entry name" value="bMERB_dom"/>
</dbReference>
<feature type="coiled-coil region" evidence="5">
    <location>
        <begin position="570"/>
        <end position="630"/>
    </location>
</feature>
<feature type="compositionally biased region" description="Polar residues" evidence="6">
    <location>
        <begin position="417"/>
        <end position="437"/>
    </location>
</feature>
<dbReference type="Proteomes" id="UP000663844">
    <property type="component" value="Unassembled WGS sequence"/>
</dbReference>